<dbReference type="Gene3D" id="3.40.50.300">
    <property type="entry name" value="P-loop containing nucleotide triphosphate hydrolases"/>
    <property type="match status" value="2"/>
</dbReference>
<feature type="domain" description="UvrD-like helicase ATP-binding" evidence="10">
    <location>
        <begin position="245"/>
        <end position="520"/>
    </location>
</feature>
<evidence type="ECO:0000256" key="3">
    <source>
        <dbReference type="ARBA" id="ARBA00022806"/>
    </source>
</evidence>
<gene>
    <name evidence="11" type="ORF">Arub01_04160</name>
</gene>
<evidence type="ECO:0000256" key="5">
    <source>
        <dbReference type="ARBA" id="ARBA00023235"/>
    </source>
</evidence>
<dbReference type="EMBL" id="BSRZ01000001">
    <property type="protein sequence ID" value="GLW62172.1"/>
    <property type="molecule type" value="Genomic_DNA"/>
</dbReference>
<dbReference type="GO" id="GO:0043138">
    <property type="term" value="F:3'-5' DNA helicase activity"/>
    <property type="evidence" value="ECO:0007669"/>
    <property type="project" value="UniProtKB-EC"/>
</dbReference>
<dbReference type="GO" id="GO:0016787">
    <property type="term" value="F:hydrolase activity"/>
    <property type="evidence" value="ECO:0007669"/>
    <property type="project" value="UniProtKB-UniRule"/>
</dbReference>
<dbReference type="EC" id="5.6.2.4" evidence="7"/>
<dbReference type="AlphaFoldDB" id="A0A9W6PSP3"/>
<name>A0A9W6PSP3_9ACTN</name>
<dbReference type="InterPro" id="IPR014017">
    <property type="entry name" value="DNA_helicase_UvrD-like_C"/>
</dbReference>
<dbReference type="InterPro" id="IPR014016">
    <property type="entry name" value="UvrD-like_ATP-bd"/>
</dbReference>
<dbReference type="InterPro" id="IPR027417">
    <property type="entry name" value="P-loop_NTPase"/>
</dbReference>
<evidence type="ECO:0000259" key="10">
    <source>
        <dbReference type="PROSITE" id="PS51198"/>
    </source>
</evidence>
<dbReference type="Proteomes" id="UP001165124">
    <property type="component" value="Unassembled WGS sequence"/>
</dbReference>
<proteinExistence type="predicted"/>
<feature type="binding site" evidence="9">
    <location>
        <begin position="266"/>
        <end position="273"/>
    </location>
    <ligand>
        <name>ATP</name>
        <dbReference type="ChEBI" id="CHEBI:30616"/>
    </ligand>
</feature>
<keyword evidence="5" id="KW-0413">Isomerase</keyword>
<comment type="catalytic activity">
    <reaction evidence="8">
        <text>ATP + H2O = ADP + phosphate + H(+)</text>
        <dbReference type="Rhea" id="RHEA:13065"/>
        <dbReference type="ChEBI" id="CHEBI:15377"/>
        <dbReference type="ChEBI" id="CHEBI:15378"/>
        <dbReference type="ChEBI" id="CHEBI:30616"/>
        <dbReference type="ChEBI" id="CHEBI:43474"/>
        <dbReference type="ChEBI" id="CHEBI:456216"/>
        <dbReference type="EC" id="5.6.2.4"/>
    </reaction>
</comment>
<dbReference type="Pfam" id="PF13361">
    <property type="entry name" value="UvrD_C"/>
    <property type="match status" value="1"/>
</dbReference>
<dbReference type="GO" id="GO:0005524">
    <property type="term" value="F:ATP binding"/>
    <property type="evidence" value="ECO:0007669"/>
    <property type="project" value="UniProtKB-UniRule"/>
</dbReference>
<evidence type="ECO:0000313" key="12">
    <source>
        <dbReference type="Proteomes" id="UP001165124"/>
    </source>
</evidence>
<comment type="catalytic activity">
    <reaction evidence="6">
        <text>Couples ATP hydrolysis with the unwinding of duplex DNA by translocating in the 3'-5' direction.</text>
        <dbReference type="EC" id="5.6.2.4"/>
    </reaction>
</comment>
<evidence type="ECO:0000256" key="4">
    <source>
        <dbReference type="ARBA" id="ARBA00022840"/>
    </source>
</evidence>
<evidence type="ECO:0000256" key="2">
    <source>
        <dbReference type="ARBA" id="ARBA00022801"/>
    </source>
</evidence>
<dbReference type="RefSeq" id="WP_067912000.1">
    <property type="nucleotide sequence ID" value="NZ_BSRZ01000001.1"/>
</dbReference>
<dbReference type="GO" id="GO:0003677">
    <property type="term" value="F:DNA binding"/>
    <property type="evidence" value="ECO:0007669"/>
    <property type="project" value="InterPro"/>
</dbReference>
<keyword evidence="4 9" id="KW-0067">ATP-binding</keyword>
<keyword evidence="3 9" id="KW-0347">Helicase</keyword>
<protein>
    <recommendedName>
        <fullName evidence="7">DNA 3'-5' helicase</fullName>
        <ecNumber evidence="7">5.6.2.4</ecNumber>
    </recommendedName>
</protein>
<dbReference type="GO" id="GO:0000725">
    <property type="term" value="P:recombinational repair"/>
    <property type="evidence" value="ECO:0007669"/>
    <property type="project" value="TreeGrafter"/>
</dbReference>
<comment type="caution">
    <text evidence="11">The sequence shown here is derived from an EMBL/GenBank/DDBJ whole genome shotgun (WGS) entry which is preliminary data.</text>
</comment>
<dbReference type="PROSITE" id="PS51198">
    <property type="entry name" value="UVRD_HELICASE_ATP_BIND"/>
    <property type="match status" value="1"/>
</dbReference>
<sequence length="703" mass="79575">MAQLAIAREFLTEYARLERPVRRAVEQAISKFQEHTNAGLHLERVRNSRDPRIRTIRIDKFWRGVVLAPESGDVYCLLRVLPHDDAYAYCQSRRFTVNQRLGVLESRDELQLETMEPALRKAADAADRRLFDGIRDSDLKRLGIDEDVLPIIRLLTREDHLEALQKLLPAVQYDALLALASGMTVEEAWAEVSKNLVDPVPPERVDPDDLTTAMARTPERVVFVEGPEELTRILAHPFDVWRVFLHPQQRRIAYRDEYKGPAMVTGGAGTGKTVTAVHRAAFLARRYQSTMETPILLTTYGRDLTDALRDQVALLVDDPEIRDRIEVATTDRISFRVIKEAQGGRAPEPLTDTDLRNRWNDEAAELGLPYSGTFLLSEWEQVVLAQRLTTEQAYVACDRRGRGKRLPPGERPEVWRAIQTIVAHMRRDGVWSFKQMADEAARILDATDRRLYRHIIVDEAQDLHPAQWRLLRAAVPDAPNDLFIVGDPHQRIYDNRVSLQSLGIKVRGRSRKLTVSYRTTHEILSWAVRVLDAGIPVTGMDDIEDTLAGYGSPMHGRRPVVRRFPDRDAELDALVAQVRSWMSDGVEPKDIGVAARRNDIAEQVKRRLKAAGVPAYAPSAKTNGVKAGSMHKMKGLEFRCMAVVGVDEDLIPLMTTVPAEEDDPTAHEQALQRERCLLFVACTRARDALYVSHTGRPSPFLPR</sequence>
<reference evidence="11" key="1">
    <citation type="submission" date="2023-02" db="EMBL/GenBank/DDBJ databases">
        <title>Actinomadura rubrobrunea NBRC 14622.</title>
        <authorList>
            <person name="Ichikawa N."/>
            <person name="Sato H."/>
            <person name="Tonouchi N."/>
        </authorList>
    </citation>
    <scope>NUCLEOTIDE SEQUENCE</scope>
    <source>
        <strain evidence="11">NBRC 14622</strain>
    </source>
</reference>
<dbReference type="SUPFAM" id="SSF52540">
    <property type="entry name" value="P-loop containing nucleoside triphosphate hydrolases"/>
    <property type="match status" value="1"/>
</dbReference>
<accession>A0A9W6PSP3</accession>
<dbReference type="InterPro" id="IPR000212">
    <property type="entry name" value="DNA_helicase_UvrD/REP"/>
</dbReference>
<dbReference type="Pfam" id="PF00580">
    <property type="entry name" value="UvrD-helicase"/>
    <property type="match status" value="1"/>
</dbReference>
<evidence type="ECO:0000256" key="1">
    <source>
        <dbReference type="ARBA" id="ARBA00022741"/>
    </source>
</evidence>
<keyword evidence="12" id="KW-1185">Reference proteome</keyword>
<keyword evidence="2 9" id="KW-0378">Hydrolase</keyword>
<evidence type="ECO:0000256" key="7">
    <source>
        <dbReference type="ARBA" id="ARBA00034808"/>
    </source>
</evidence>
<evidence type="ECO:0000256" key="9">
    <source>
        <dbReference type="PROSITE-ProRule" id="PRU00560"/>
    </source>
</evidence>
<evidence type="ECO:0000313" key="11">
    <source>
        <dbReference type="EMBL" id="GLW62172.1"/>
    </source>
</evidence>
<evidence type="ECO:0000256" key="6">
    <source>
        <dbReference type="ARBA" id="ARBA00034617"/>
    </source>
</evidence>
<dbReference type="PANTHER" id="PTHR11070">
    <property type="entry name" value="UVRD / RECB / PCRA DNA HELICASE FAMILY MEMBER"/>
    <property type="match status" value="1"/>
</dbReference>
<evidence type="ECO:0000256" key="8">
    <source>
        <dbReference type="ARBA" id="ARBA00048988"/>
    </source>
</evidence>
<dbReference type="PANTHER" id="PTHR11070:SF45">
    <property type="entry name" value="DNA 3'-5' HELICASE"/>
    <property type="match status" value="1"/>
</dbReference>
<keyword evidence="1 9" id="KW-0547">Nucleotide-binding</keyword>
<organism evidence="11 12">
    <name type="scientific">Actinomadura rubrobrunea</name>
    <dbReference type="NCBI Taxonomy" id="115335"/>
    <lineage>
        <taxon>Bacteria</taxon>
        <taxon>Bacillati</taxon>
        <taxon>Actinomycetota</taxon>
        <taxon>Actinomycetes</taxon>
        <taxon>Streptosporangiales</taxon>
        <taxon>Thermomonosporaceae</taxon>
        <taxon>Actinomadura</taxon>
    </lineage>
</organism>